<comment type="similarity">
    <text evidence="1">Belongs to the mTERF family.</text>
</comment>
<feature type="compositionally biased region" description="Basic and acidic residues" evidence="4">
    <location>
        <begin position="44"/>
        <end position="55"/>
    </location>
</feature>
<evidence type="ECO:0000256" key="4">
    <source>
        <dbReference type="SAM" id="MobiDB-lite"/>
    </source>
</evidence>
<organism evidence="5 6">
    <name type="scientific">Carnegiea gigantea</name>
    <dbReference type="NCBI Taxonomy" id="171969"/>
    <lineage>
        <taxon>Eukaryota</taxon>
        <taxon>Viridiplantae</taxon>
        <taxon>Streptophyta</taxon>
        <taxon>Embryophyta</taxon>
        <taxon>Tracheophyta</taxon>
        <taxon>Spermatophyta</taxon>
        <taxon>Magnoliopsida</taxon>
        <taxon>eudicotyledons</taxon>
        <taxon>Gunneridae</taxon>
        <taxon>Pentapetalae</taxon>
        <taxon>Caryophyllales</taxon>
        <taxon>Cactineae</taxon>
        <taxon>Cactaceae</taxon>
        <taxon>Cactoideae</taxon>
        <taxon>Echinocereeae</taxon>
        <taxon>Carnegiea</taxon>
    </lineage>
</organism>
<dbReference type="SMART" id="SM00733">
    <property type="entry name" value="Mterf"/>
    <property type="match status" value="2"/>
</dbReference>
<name>A0A9Q1GYG0_9CARY</name>
<feature type="compositionally biased region" description="Basic residues" evidence="4">
    <location>
        <begin position="28"/>
        <end position="43"/>
    </location>
</feature>
<evidence type="ECO:0000256" key="2">
    <source>
        <dbReference type="ARBA" id="ARBA00022472"/>
    </source>
</evidence>
<comment type="caution">
    <text evidence="5">The sequence shown here is derived from an EMBL/GenBank/DDBJ whole genome shotgun (WGS) entry which is preliminary data.</text>
</comment>
<dbReference type="Gene3D" id="1.25.70.10">
    <property type="entry name" value="Transcription termination factor 3, mitochondrial"/>
    <property type="match status" value="1"/>
</dbReference>
<evidence type="ECO:0000256" key="3">
    <source>
        <dbReference type="ARBA" id="ARBA00022946"/>
    </source>
</evidence>
<sequence>MDKHSRRTKLVDEQGQQMNKVGRELKWGRRRTKKKKKKKRKERRKEAYLRGEGGKRAEARASVRLTVGREATTRRALVILKEPLKNKGEIKKKNSWTYSSMLARRQTLASPSLRTLSSASTSISASTQTVGQRGIYGIALEPIQSNIIRQPTVYVRNVELFKDIKIRAEETWGIPRDSRMFLYGASLLGCLSERGSTAGVACLRALDGPNVRAIMKQHPNCLLLSEAKIKRSQEFFMNELDYKPAVIESRLALLICSLEKQIIPRHKVLLVLREKGLISRNYPLYRVVCLIENYSAKRFVLPIKDVHVVYEECSGRTLQQLTAEKADIHFQRIYVTCVARAYEKKSSHENICCFIGRQNL</sequence>
<keyword evidence="2" id="KW-0806">Transcription termination</keyword>
<keyword evidence="6" id="KW-1185">Reference proteome</keyword>
<proteinExistence type="inferred from homology"/>
<dbReference type="AlphaFoldDB" id="A0A9Q1GYG0"/>
<dbReference type="GO" id="GO:0003676">
    <property type="term" value="F:nucleic acid binding"/>
    <property type="evidence" value="ECO:0007669"/>
    <property type="project" value="InterPro"/>
</dbReference>
<dbReference type="PANTHER" id="PTHR13068">
    <property type="entry name" value="CGI-12 PROTEIN-RELATED"/>
    <property type="match status" value="1"/>
</dbReference>
<keyword evidence="3" id="KW-0809">Transit peptide</keyword>
<evidence type="ECO:0000313" key="5">
    <source>
        <dbReference type="EMBL" id="KAJ8427666.1"/>
    </source>
</evidence>
<protein>
    <submittedName>
        <fullName evidence="5">Uncharacterized protein</fullName>
    </submittedName>
</protein>
<dbReference type="Pfam" id="PF02536">
    <property type="entry name" value="mTERF"/>
    <property type="match status" value="1"/>
</dbReference>
<dbReference type="OrthoDB" id="637682at2759"/>
<accession>A0A9Q1GYG0</accession>
<feature type="region of interest" description="Disordered" evidence="4">
    <location>
        <begin position="1"/>
        <end position="55"/>
    </location>
</feature>
<evidence type="ECO:0000313" key="6">
    <source>
        <dbReference type="Proteomes" id="UP001153076"/>
    </source>
</evidence>
<dbReference type="Proteomes" id="UP001153076">
    <property type="component" value="Unassembled WGS sequence"/>
</dbReference>
<gene>
    <name evidence="5" type="ORF">Cgig2_012079</name>
</gene>
<dbReference type="InterPro" id="IPR038538">
    <property type="entry name" value="MTERF_sf"/>
</dbReference>
<dbReference type="EMBL" id="JAKOGI010001114">
    <property type="protein sequence ID" value="KAJ8427666.1"/>
    <property type="molecule type" value="Genomic_DNA"/>
</dbReference>
<dbReference type="GO" id="GO:0006353">
    <property type="term" value="P:DNA-templated transcription termination"/>
    <property type="evidence" value="ECO:0007669"/>
    <property type="project" value="UniProtKB-KW"/>
</dbReference>
<keyword evidence="2" id="KW-0804">Transcription</keyword>
<keyword evidence="2" id="KW-0805">Transcription regulation</keyword>
<dbReference type="InterPro" id="IPR003690">
    <property type="entry name" value="MTERF"/>
</dbReference>
<reference evidence="5" key="1">
    <citation type="submission" date="2022-04" db="EMBL/GenBank/DDBJ databases">
        <title>Carnegiea gigantea Genome sequencing and assembly v2.</title>
        <authorList>
            <person name="Copetti D."/>
            <person name="Sanderson M.J."/>
            <person name="Burquez A."/>
            <person name="Wojciechowski M.F."/>
        </authorList>
    </citation>
    <scope>NUCLEOTIDE SEQUENCE</scope>
    <source>
        <strain evidence="5">SGP5-SGP5p</strain>
        <tissue evidence="5">Aerial part</tissue>
    </source>
</reference>
<evidence type="ECO:0000256" key="1">
    <source>
        <dbReference type="ARBA" id="ARBA00007692"/>
    </source>
</evidence>
<dbReference type="PANTHER" id="PTHR13068:SF231">
    <property type="entry name" value="TRANSCRIPTION TERMINATION FACTOR MTERF2, CHLOROPLASTIC-LIKE"/>
    <property type="match status" value="1"/>
</dbReference>